<dbReference type="PANTHER" id="PTHR23155:SF1052">
    <property type="entry name" value="DISEASE RESISTANCE PROTEIN RPM1"/>
    <property type="match status" value="1"/>
</dbReference>
<dbReference type="HOGENOM" id="CLU_000837_9_4_1"/>
<name>G7J1H8_MEDTR</name>
<dbReference type="SUPFAM" id="SSF52540">
    <property type="entry name" value="P-loop containing nucleoside triphosphate hydrolases"/>
    <property type="match status" value="1"/>
</dbReference>
<dbReference type="GO" id="GO:0043531">
    <property type="term" value="F:ADP binding"/>
    <property type="evidence" value="ECO:0007669"/>
    <property type="project" value="InterPro"/>
</dbReference>
<evidence type="ECO:0000256" key="2">
    <source>
        <dbReference type="ARBA" id="ARBA00022821"/>
    </source>
</evidence>
<dbReference type="InterPro" id="IPR036388">
    <property type="entry name" value="WH-like_DNA-bd_sf"/>
</dbReference>
<keyword evidence="1" id="KW-0677">Repeat</keyword>
<dbReference type="AlphaFoldDB" id="G7J1H8"/>
<dbReference type="InterPro" id="IPR027417">
    <property type="entry name" value="P-loop_NTPase"/>
</dbReference>
<dbReference type="Pfam" id="PF23559">
    <property type="entry name" value="WHD_DRP"/>
    <property type="match status" value="1"/>
</dbReference>
<proteinExistence type="predicted"/>
<dbReference type="InterPro" id="IPR002182">
    <property type="entry name" value="NB-ARC"/>
</dbReference>
<dbReference type="Gene3D" id="1.10.10.10">
    <property type="entry name" value="Winged helix-like DNA-binding domain superfamily/Winged helix DNA-binding domain"/>
    <property type="match status" value="1"/>
</dbReference>
<dbReference type="eggNOG" id="KOG4658">
    <property type="taxonomic scope" value="Eukaryota"/>
</dbReference>
<feature type="region of interest" description="Disordered" evidence="3">
    <location>
        <begin position="124"/>
        <end position="146"/>
    </location>
</feature>
<dbReference type="GO" id="GO:0006952">
    <property type="term" value="P:defense response"/>
    <property type="evidence" value="ECO:0007669"/>
    <property type="project" value="UniProtKB-KW"/>
</dbReference>
<reference evidence="7" key="3">
    <citation type="submission" date="2015-04" db="UniProtKB">
        <authorList>
            <consortium name="EnsemblPlants"/>
        </authorList>
    </citation>
    <scope>IDENTIFICATION</scope>
    <source>
        <strain evidence="7">cv. Jemalong A17</strain>
    </source>
</reference>
<sequence>MLSVCGNFLQKACCSFECYQLLQIAYSLLSKAPKEVEHLRKEPKKLHECIMEAAKKVAEAEGRNRESMKNKTTNLITIYFRIEDVIEEWFLCDQHENAKFVNMRCCDRFQIARKVEEIKQDLGKINGGTESKSSSEQKLSGSTKNPDVAWMSMTPPQIYYPGQTEIVGFKAQSDKLIGWLEDGHAKSNVTVVVGMTGQGKTTLVKQIYDNEKVIGKFDCKVWVHISKALRRNWATYGFYKMDLEPLKVRVKKHLHKKRYVLFFNDVWKKQFWKEIEHIIGHNENGSRIIITTMNKEVAKTRNMSSVVDVDVKYLERILTHLIGKVKYKSRVSERERLGLSYDYLSNHLKQCLLYFGIYPPDYVVKSKRLIRQWIAEGFVFVNHENGKTIEEVAEYYLIGLIDRNLVQVSSFTIDGKPKCCRVHWLVHDMILRKYEDLS</sequence>
<reference evidence="6 8" key="2">
    <citation type="journal article" date="2014" name="BMC Genomics">
        <title>An improved genome release (version Mt4.0) for the model legume Medicago truncatula.</title>
        <authorList>
            <person name="Tang H."/>
            <person name="Krishnakumar V."/>
            <person name="Bidwell S."/>
            <person name="Rosen B."/>
            <person name="Chan A."/>
            <person name="Zhou S."/>
            <person name="Gentzbittel L."/>
            <person name="Childs K.L."/>
            <person name="Yandell M."/>
            <person name="Gundlach H."/>
            <person name="Mayer K.F."/>
            <person name="Schwartz D.C."/>
            <person name="Town C.D."/>
        </authorList>
    </citation>
    <scope>GENOME REANNOTATION</scope>
    <source>
        <strain evidence="7 8">cv. Jemalong A17</strain>
    </source>
</reference>
<feature type="domain" description="Disease resistance protein winged helix" evidence="5">
    <location>
        <begin position="357"/>
        <end position="430"/>
    </location>
</feature>
<feature type="domain" description="NB-ARC" evidence="4">
    <location>
        <begin position="171"/>
        <end position="311"/>
    </location>
</feature>
<feature type="compositionally biased region" description="Low complexity" evidence="3">
    <location>
        <begin position="131"/>
        <end position="144"/>
    </location>
</feature>
<gene>
    <name evidence="6" type="ordered locus">MTR_3g055900</name>
</gene>
<evidence type="ECO:0000313" key="7">
    <source>
        <dbReference type="EnsemblPlants" id="AES70491"/>
    </source>
</evidence>
<evidence type="ECO:0000259" key="5">
    <source>
        <dbReference type="Pfam" id="PF23559"/>
    </source>
</evidence>
<dbReference type="Gene3D" id="3.40.50.300">
    <property type="entry name" value="P-loop containing nucleotide triphosphate hydrolases"/>
    <property type="match status" value="1"/>
</dbReference>
<dbReference type="OMA" id="HECIMEA"/>
<organism evidence="6 8">
    <name type="scientific">Medicago truncatula</name>
    <name type="common">Barrel medic</name>
    <name type="synonym">Medicago tribuloides</name>
    <dbReference type="NCBI Taxonomy" id="3880"/>
    <lineage>
        <taxon>Eukaryota</taxon>
        <taxon>Viridiplantae</taxon>
        <taxon>Streptophyta</taxon>
        <taxon>Embryophyta</taxon>
        <taxon>Tracheophyta</taxon>
        <taxon>Spermatophyta</taxon>
        <taxon>Magnoliopsida</taxon>
        <taxon>eudicotyledons</taxon>
        <taxon>Gunneridae</taxon>
        <taxon>Pentapetalae</taxon>
        <taxon>rosids</taxon>
        <taxon>fabids</taxon>
        <taxon>Fabales</taxon>
        <taxon>Fabaceae</taxon>
        <taxon>Papilionoideae</taxon>
        <taxon>50 kb inversion clade</taxon>
        <taxon>NPAAA clade</taxon>
        <taxon>Hologalegina</taxon>
        <taxon>IRL clade</taxon>
        <taxon>Trifolieae</taxon>
        <taxon>Medicago</taxon>
    </lineage>
</organism>
<reference evidence="6 8" key="1">
    <citation type="journal article" date="2011" name="Nature">
        <title>The Medicago genome provides insight into the evolution of rhizobial symbioses.</title>
        <authorList>
            <person name="Young N.D."/>
            <person name="Debelle F."/>
            <person name="Oldroyd G.E."/>
            <person name="Geurts R."/>
            <person name="Cannon S.B."/>
            <person name="Udvardi M.K."/>
            <person name="Benedito V.A."/>
            <person name="Mayer K.F."/>
            <person name="Gouzy J."/>
            <person name="Schoof H."/>
            <person name="Van de Peer Y."/>
            <person name="Proost S."/>
            <person name="Cook D.R."/>
            <person name="Meyers B.C."/>
            <person name="Spannagl M."/>
            <person name="Cheung F."/>
            <person name="De Mita S."/>
            <person name="Krishnakumar V."/>
            <person name="Gundlach H."/>
            <person name="Zhou S."/>
            <person name="Mudge J."/>
            <person name="Bharti A.K."/>
            <person name="Murray J.D."/>
            <person name="Naoumkina M.A."/>
            <person name="Rosen B."/>
            <person name="Silverstein K.A."/>
            <person name="Tang H."/>
            <person name="Rombauts S."/>
            <person name="Zhao P.X."/>
            <person name="Zhou P."/>
            <person name="Barbe V."/>
            <person name="Bardou P."/>
            <person name="Bechner M."/>
            <person name="Bellec A."/>
            <person name="Berger A."/>
            <person name="Berges H."/>
            <person name="Bidwell S."/>
            <person name="Bisseling T."/>
            <person name="Choisne N."/>
            <person name="Couloux A."/>
            <person name="Denny R."/>
            <person name="Deshpande S."/>
            <person name="Dai X."/>
            <person name="Doyle J.J."/>
            <person name="Dudez A.M."/>
            <person name="Farmer A.D."/>
            <person name="Fouteau S."/>
            <person name="Franken C."/>
            <person name="Gibelin C."/>
            <person name="Gish J."/>
            <person name="Goldstein S."/>
            <person name="Gonzalez A.J."/>
            <person name="Green P.J."/>
            <person name="Hallab A."/>
            <person name="Hartog M."/>
            <person name="Hua A."/>
            <person name="Humphray S.J."/>
            <person name="Jeong D.H."/>
            <person name="Jing Y."/>
            <person name="Jocker A."/>
            <person name="Kenton S.M."/>
            <person name="Kim D.J."/>
            <person name="Klee K."/>
            <person name="Lai H."/>
            <person name="Lang C."/>
            <person name="Lin S."/>
            <person name="Macmil S.L."/>
            <person name="Magdelenat G."/>
            <person name="Matthews L."/>
            <person name="McCorrison J."/>
            <person name="Monaghan E.L."/>
            <person name="Mun J.H."/>
            <person name="Najar F.Z."/>
            <person name="Nicholson C."/>
            <person name="Noirot C."/>
            <person name="O'Bleness M."/>
            <person name="Paule C.R."/>
            <person name="Poulain J."/>
            <person name="Prion F."/>
            <person name="Qin B."/>
            <person name="Qu C."/>
            <person name="Retzel E.F."/>
            <person name="Riddle C."/>
            <person name="Sallet E."/>
            <person name="Samain S."/>
            <person name="Samson N."/>
            <person name="Sanders I."/>
            <person name="Saurat O."/>
            <person name="Scarpelli C."/>
            <person name="Schiex T."/>
            <person name="Segurens B."/>
            <person name="Severin A.J."/>
            <person name="Sherrier D.J."/>
            <person name="Shi R."/>
            <person name="Sims S."/>
            <person name="Singer S.R."/>
            <person name="Sinharoy S."/>
            <person name="Sterck L."/>
            <person name="Viollet A."/>
            <person name="Wang B.B."/>
            <person name="Wang K."/>
            <person name="Wang M."/>
            <person name="Wang X."/>
            <person name="Warfsmann J."/>
            <person name="Weissenbach J."/>
            <person name="White D.D."/>
            <person name="White J.D."/>
            <person name="Wiley G.B."/>
            <person name="Wincker P."/>
            <person name="Xing Y."/>
            <person name="Yang L."/>
            <person name="Yao Z."/>
            <person name="Ying F."/>
            <person name="Zhai J."/>
            <person name="Zhou L."/>
            <person name="Zuber A."/>
            <person name="Denarie J."/>
            <person name="Dixon R.A."/>
            <person name="May G.D."/>
            <person name="Schwartz D.C."/>
            <person name="Rogers J."/>
            <person name="Quetier F."/>
            <person name="Town C.D."/>
            <person name="Roe B.A."/>
        </authorList>
    </citation>
    <scope>NUCLEOTIDE SEQUENCE [LARGE SCALE GENOMIC DNA]</scope>
    <source>
        <strain evidence="6">A17</strain>
        <strain evidence="7 8">cv. Jemalong A17</strain>
    </source>
</reference>
<keyword evidence="2" id="KW-0611">Plant defense</keyword>
<evidence type="ECO:0000259" key="4">
    <source>
        <dbReference type="Pfam" id="PF00931"/>
    </source>
</evidence>
<keyword evidence="8" id="KW-1185">Reference proteome</keyword>
<dbReference type="STRING" id="3880.G7J1H8"/>
<dbReference type="FunFam" id="1.10.10.10:FF:000322">
    <property type="entry name" value="Probable disease resistance protein At1g63360"/>
    <property type="match status" value="1"/>
</dbReference>
<evidence type="ECO:0000313" key="8">
    <source>
        <dbReference type="Proteomes" id="UP000002051"/>
    </source>
</evidence>
<evidence type="ECO:0000256" key="1">
    <source>
        <dbReference type="ARBA" id="ARBA00022737"/>
    </source>
</evidence>
<accession>G7J1H8</accession>
<dbReference type="Pfam" id="PF00931">
    <property type="entry name" value="NB-ARC"/>
    <property type="match status" value="1"/>
</dbReference>
<dbReference type="Proteomes" id="UP000002051">
    <property type="component" value="Chromosome 3"/>
</dbReference>
<dbReference type="InterPro" id="IPR044974">
    <property type="entry name" value="Disease_R_plants"/>
</dbReference>
<dbReference type="PaxDb" id="3880-AES70491"/>
<dbReference type="EMBL" id="CM001219">
    <property type="protein sequence ID" value="AES70491.1"/>
    <property type="molecule type" value="Genomic_DNA"/>
</dbReference>
<dbReference type="EnsemblPlants" id="AES70491">
    <property type="protein sequence ID" value="AES70491"/>
    <property type="gene ID" value="MTR_3g055900"/>
</dbReference>
<dbReference type="Gene3D" id="1.20.5.4130">
    <property type="match status" value="1"/>
</dbReference>
<dbReference type="PANTHER" id="PTHR23155">
    <property type="entry name" value="DISEASE RESISTANCE PROTEIN RP"/>
    <property type="match status" value="1"/>
</dbReference>
<evidence type="ECO:0000313" key="6">
    <source>
        <dbReference type="EMBL" id="AES70491.1"/>
    </source>
</evidence>
<protein>
    <submittedName>
        <fullName evidence="6">NB-ARC domain disease resistance protein</fullName>
    </submittedName>
</protein>
<dbReference type="InterPro" id="IPR058922">
    <property type="entry name" value="WHD_DRP"/>
</dbReference>
<evidence type="ECO:0000256" key="3">
    <source>
        <dbReference type="SAM" id="MobiDB-lite"/>
    </source>
</evidence>